<sequence>MFASCCNWLCMDSGEGVGQSAAERRHQSYTNSGFNSQPSPSGSPSEPSCKACGGRLDTPATKVTPPSPPPPPAGCSLDSLD</sequence>
<name>A0A8C9XCN9_SANLU</name>
<evidence type="ECO:0000313" key="3">
    <source>
        <dbReference type="Proteomes" id="UP000694568"/>
    </source>
</evidence>
<accession>A0A8C9XCN9</accession>
<evidence type="ECO:0000256" key="1">
    <source>
        <dbReference type="SAM" id="MobiDB-lite"/>
    </source>
</evidence>
<dbReference type="Proteomes" id="UP000694568">
    <property type="component" value="Unplaced"/>
</dbReference>
<dbReference type="Ensembl" id="ENSSLUT00000008969.1">
    <property type="protein sequence ID" value="ENSSLUP00000008687.1"/>
    <property type="gene ID" value="ENSSLUG00000004103.1"/>
</dbReference>
<dbReference type="AlphaFoldDB" id="A0A8C9XCN9"/>
<reference evidence="2" key="2">
    <citation type="submission" date="2025-09" db="UniProtKB">
        <authorList>
            <consortium name="Ensembl"/>
        </authorList>
    </citation>
    <scope>IDENTIFICATION</scope>
</reference>
<proteinExistence type="predicted"/>
<reference evidence="2" key="1">
    <citation type="submission" date="2025-08" db="UniProtKB">
        <authorList>
            <consortium name="Ensembl"/>
        </authorList>
    </citation>
    <scope>IDENTIFICATION</scope>
</reference>
<keyword evidence="3" id="KW-1185">Reference proteome</keyword>
<organism evidence="2 3">
    <name type="scientific">Sander lucioperca</name>
    <name type="common">Pike-perch</name>
    <name type="synonym">Perca lucioperca</name>
    <dbReference type="NCBI Taxonomy" id="283035"/>
    <lineage>
        <taxon>Eukaryota</taxon>
        <taxon>Metazoa</taxon>
        <taxon>Chordata</taxon>
        <taxon>Craniata</taxon>
        <taxon>Vertebrata</taxon>
        <taxon>Euteleostomi</taxon>
        <taxon>Actinopterygii</taxon>
        <taxon>Neopterygii</taxon>
        <taxon>Teleostei</taxon>
        <taxon>Neoteleostei</taxon>
        <taxon>Acanthomorphata</taxon>
        <taxon>Eupercaria</taxon>
        <taxon>Perciformes</taxon>
        <taxon>Percoidei</taxon>
        <taxon>Percidae</taxon>
        <taxon>Luciopercinae</taxon>
        <taxon>Sander</taxon>
    </lineage>
</organism>
<dbReference type="GeneTree" id="ENSGT00940000181244"/>
<feature type="region of interest" description="Disordered" evidence="1">
    <location>
        <begin position="17"/>
        <end position="81"/>
    </location>
</feature>
<feature type="compositionally biased region" description="Low complexity" evidence="1">
    <location>
        <begin position="36"/>
        <end position="48"/>
    </location>
</feature>
<protein>
    <submittedName>
        <fullName evidence="2">Uncharacterized protein</fullName>
    </submittedName>
</protein>
<evidence type="ECO:0000313" key="2">
    <source>
        <dbReference type="Ensembl" id="ENSSLUP00000008687.1"/>
    </source>
</evidence>